<dbReference type="InterPro" id="IPR036291">
    <property type="entry name" value="NAD(P)-bd_dom_sf"/>
</dbReference>
<keyword evidence="4" id="KW-0862">Zinc</keyword>
<dbReference type="AlphaFoldDB" id="A0A507AWA9"/>
<dbReference type="CDD" id="cd08278">
    <property type="entry name" value="benzyl_alcohol_DH"/>
    <property type="match status" value="1"/>
</dbReference>
<keyword evidence="4" id="KW-0479">Metal-binding</keyword>
<dbReference type="InterPro" id="IPR020843">
    <property type="entry name" value="ER"/>
</dbReference>
<accession>A0A507AWA9</accession>
<dbReference type="Pfam" id="PF00107">
    <property type="entry name" value="ADH_zinc_N"/>
    <property type="match status" value="1"/>
</dbReference>
<evidence type="ECO:0000256" key="3">
    <source>
        <dbReference type="ARBA" id="ARBA00023002"/>
    </source>
</evidence>
<reference evidence="6 7" key="1">
    <citation type="submission" date="2019-06" db="EMBL/GenBank/DDBJ databases">
        <title>Draft genome sequence of the filamentous fungus Phialemoniopsis curvata isolated from diesel fuel.</title>
        <authorList>
            <person name="Varaljay V.A."/>
            <person name="Lyon W.J."/>
            <person name="Crouch A.L."/>
            <person name="Drake C.E."/>
            <person name="Hollomon J.M."/>
            <person name="Nadeau L.J."/>
            <person name="Nunn H.S."/>
            <person name="Stevenson B.S."/>
            <person name="Bojanowski C.L."/>
            <person name="Crookes-Goodson W.J."/>
        </authorList>
    </citation>
    <scope>NUCLEOTIDE SEQUENCE [LARGE SCALE GENOMIC DNA]</scope>
    <source>
        <strain evidence="6 7">D216</strain>
    </source>
</reference>
<dbReference type="FunFam" id="3.40.50.720:FF:000084">
    <property type="entry name" value="Short-chain dehydrogenase reductase"/>
    <property type="match status" value="1"/>
</dbReference>
<dbReference type="PRINTS" id="PR00080">
    <property type="entry name" value="SDRFAMILY"/>
</dbReference>
<name>A0A507AWA9_9PEZI</name>
<dbReference type="OrthoDB" id="1560166at2759"/>
<organism evidence="6 7">
    <name type="scientific">Thyridium curvatum</name>
    <dbReference type="NCBI Taxonomy" id="1093900"/>
    <lineage>
        <taxon>Eukaryota</taxon>
        <taxon>Fungi</taxon>
        <taxon>Dikarya</taxon>
        <taxon>Ascomycota</taxon>
        <taxon>Pezizomycotina</taxon>
        <taxon>Sordariomycetes</taxon>
        <taxon>Sordariomycetidae</taxon>
        <taxon>Thyridiales</taxon>
        <taxon>Thyridiaceae</taxon>
        <taxon>Thyridium</taxon>
    </lineage>
</organism>
<dbReference type="InterPro" id="IPR011032">
    <property type="entry name" value="GroES-like_sf"/>
</dbReference>
<feature type="domain" description="Enoyl reductase (ER)" evidence="5">
    <location>
        <begin position="18"/>
        <end position="373"/>
    </location>
</feature>
<dbReference type="PRINTS" id="PR00081">
    <property type="entry name" value="GDHRDH"/>
</dbReference>
<keyword evidence="3" id="KW-0560">Oxidoreductase</keyword>
<dbReference type="SMART" id="SM00829">
    <property type="entry name" value="PKS_ER"/>
    <property type="match status" value="1"/>
</dbReference>
<dbReference type="EMBL" id="SKBQ01000077">
    <property type="protein sequence ID" value="TPX08550.1"/>
    <property type="molecule type" value="Genomic_DNA"/>
</dbReference>
<dbReference type="InterPro" id="IPR002347">
    <property type="entry name" value="SDR_fam"/>
</dbReference>
<dbReference type="Gene3D" id="3.40.50.720">
    <property type="entry name" value="NAD(P)-binding Rossmann-like Domain"/>
    <property type="match status" value="2"/>
</dbReference>
<comment type="similarity">
    <text evidence="1">Belongs to the short-chain dehydrogenases/reductases (SDR) family.</text>
</comment>
<dbReference type="PROSITE" id="PS00059">
    <property type="entry name" value="ADH_ZINC"/>
    <property type="match status" value="1"/>
</dbReference>
<dbReference type="Gene3D" id="3.90.180.10">
    <property type="entry name" value="Medium-chain alcohol dehydrogenases, catalytic domain"/>
    <property type="match status" value="1"/>
</dbReference>
<dbReference type="RefSeq" id="XP_030990261.1">
    <property type="nucleotide sequence ID" value="XM_031132611.1"/>
</dbReference>
<dbReference type="FunCoup" id="A0A507AWA9">
    <property type="interactions" value="747"/>
</dbReference>
<dbReference type="Pfam" id="PF08240">
    <property type="entry name" value="ADH_N"/>
    <property type="match status" value="1"/>
</dbReference>
<dbReference type="NCBIfam" id="NF005559">
    <property type="entry name" value="PRK07231.1"/>
    <property type="match status" value="1"/>
</dbReference>
<evidence type="ECO:0000256" key="1">
    <source>
        <dbReference type="ARBA" id="ARBA00006484"/>
    </source>
</evidence>
<proteinExistence type="inferred from homology"/>
<dbReference type="Proteomes" id="UP000319257">
    <property type="component" value="Unassembled WGS sequence"/>
</dbReference>
<evidence type="ECO:0000313" key="6">
    <source>
        <dbReference type="EMBL" id="TPX08550.1"/>
    </source>
</evidence>
<dbReference type="Pfam" id="PF13561">
    <property type="entry name" value="adh_short_C2"/>
    <property type="match status" value="1"/>
</dbReference>
<evidence type="ECO:0000256" key="2">
    <source>
        <dbReference type="ARBA" id="ARBA00022857"/>
    </source>
</evidence>
<sequence length="687" mass="72311">MAKSESLRTKAYVVAETGAPFILQDVFLDEMQPSEVLVEILYTGICHTDIVVQQGGMPIGGYPCVLGHEGVGMVKQVGADVANTSLRPGDTVLLSFHTCRDCRACKDGRLGSCPHMTATNFINTARRGPGAKSPISLPDGTPVHGQFFGQSSLGKHAVVAEHSVIKIDARPEDLQFLAPLSCGYLTGAGTVINVLRPQSHTRLAVLGMGAVGLAAMLAAKAVGVQEIIAVDIVDAKLRLASALGATHTLNSKGVTELSSGIRSIFHDGVDQIIDTTGVAALLQQSFNALAHEGTLALVGVPNPAATLQVNALDWLLSCKRLIGVIEGSANPRELIPKLVKLFQEGKFPVDKIGKVYPAQNLDEAIADLKSGAFRKRNLKSTSGGYGRDSVCPLLTWRGHAELVNSPTNQMATPSASIAVRAAGLLQGRVSIITGASNGLGRATALAFMNQGASVVCADLKPSQRDEQATHKLIREQGGKAIFVQTDVADEQSVQSLISQAVKEFGRLDVMMNNAGIAFEAAQPRPIWETAVDEFDAVCRVNLRGTFLGCKYAGAQMLRQPRIEGYAKAGTIINVGSVLGLLGLAGAPAYSATKGAVVALTRAAAMDFGPHHIHCNSILPGYTRTAMISSMTDGGETESHFAQCHPLKRLGEPDEIANAAVFLASDLSKGITGVNLSVDGGLHAQLRF</sequence>
<dbReference type="STRING" id="1093900.A0A507AWA9"/>
<evidence type="ECO:0000313" key="7">
    <source>
        <dbReference type="Proteomes" id="UP000319257"/>
    </source>
</evidence>
<dbReference type="GO" id="GO:0008270">
    <property type="term" value="F:zinc ion binding"/>
    <property type="evidence" value="ECO:0007669"/>
    <property type="project" value="InterPro"/>
</dbReference>
<comment type="caution">
    <text evidence="6">The sequence shown here is derived from an EMBL/GenBank/DDBJ whole genome shotgun (WGS) entry which is preliminary data.</text>
</comment>
<dbReference type="InterPro" id="IPR013149">
    <property type="entry name" value="ADH-like_C"/>
</dbReference>
<dbReference type="SUPFAM" id="SSF51735">
    <property type="entry name" value="NAD(P)-binding Rossmann-fold domains"/>
    <property type="match status" value="2"/>
</dbReference>
<dbReference type="InterPro" id="IPR013154">
    <property type="entry name" value="ADH-like_N"/>
</dbReference>
<keyword evidence="7" id="KW-1185">Reference proteome</keyword>
<gene>
    <name evidence="6" type="ORF">E0L32_010037</name>
</gene>
<dbReference type="GO" id="GO:0016491">
    <property type="term" value="F:oxidoreductase activity"/>
    <property type="evidence" value="ECO:0007669"/>
    <property type="project" value="UniProtKB-KW"/>
</dbReference>
<evidence type="ECO:0000259" key="5">
    <source>
        <dbReference type="SMART" id="SM00829"/>
    </source>
</evidence>
<dbReference type="CDD" id="cd05233">
    <property type="entry name" value="SDR_c"/>
    <property type="match status" value="1"/>
</dbReference>
<dbReference type="PANTHER" id="PTHR24321:SF11">
    <property type="entry name" value="BLR0893 PROTEIN"/>
    <property type="match status" value="1"/>
</dbReference>
<dbReference type="SUPFAM" id="SSF50129">
    <property type="entry name" value="GroES-like"/>
    <property type="match status" value="1"/>
</dbReference>
<comment type="similarity">
    <text evidence="4">Belongs to the zinc-containing alcohol dehydrogenase family.</text>
</comment>
<dbReference type="InParanoid" id="A0A507AWA9"/>
<dbReference type="InterPro" id="IPR020904">
    <property type="entry name" value="Sc_DH/Rdtase_CS"/>
</dbReference>
<evidence type="ECO:0000256" key="4">
    <source>
        <dbReference type="RuleBase" id="RU361277"/>
    </source>
</evidence>
<dbReference type="GeneID" id="41977484"/>
<dbReference type="PANTHER" id="PTHR24321">
    <property type="entry name" value="DEHYDROGENASES, SHORT CHAIN"/>
    <property type="match status" value="1"/>
</dbReference>
<dbReference type="InterPro" id="IPR002328">
    <property type="entry name" value="ADH_Zn_CS"/>
</dbReference>
<protein>
    <recommendedName>
        <fullName evidence="5">Enoyl reductase (ER) domain-containing protein</fullName>
    </recommendedName>
</protein>
<dbReference type="PROSITE" id="PS00061">
    <property type="entry name" value="ADH_SHORT"/>
    <property type="match status" value="1"/>
</dbReference>
<comment type="cofactor">
    <cofactor evidence="4">
        <name>Zn(2+)</name>
        <dbReference type="ChEBI" id="CHEBI:29105"/>
    </cofactor>
</comment>
<keyword evidence="2" id="KW-0521">NADP</keyword>